<sequence length="180" mass="19786">MPVRVASRSPRQLRIEDCAAVRKASKAAVHVTQGEVAEMSRSLSTEKMDREEVLSLLRRLSVALAPLRDQRLVEALRRTGAGKAVNRYSRVEDAEVAHFASRLVSSWRLAIGNLPTATKPKRTVVVSSSSSSSDSSGSESPTSPMSKQPNERKGVHERQRHGATWMCKGLPSRCSIYIMS</sequence>
<proteinExistence type="predicted"/>
<evidence type="ECO:0000256" key="2">
    <source>
        <dbReference type="SAM" id="MobiDB-lite"/>
    </source>
</evidence>
<feature type="region of interest" description="Disordered" evidence="2">
    <location>
        <begin position="120"/>
        <end position="164"/>
    </location>
</feature>
<dbReference type="SUPFAM" id="SSF47676">
    <property type="entry name" value="Conserved domain common to transcription factors TFIIS, elongin A, CRSP70"/>
    <property type="match status" value="1"/>
</dbReference>
<dbReference type="EMBL" id="CAMXCT020000811">
    <property type="protein sequence ID" value="CAL1136908.1"/>
    <property type="molecule type" value="Genomic_DNA"/>
</dbReference>
<feature type="domain" description="TFIIS N-terminal" evidence="3">
    <location>
        <begin position="19"/>
        <end position="114"/>
    </location>
</feature>
<protein>
    <submittedName>
        <fullName evidence="5">TFIIS N-terminal domain-containing protein</fullName>
    </submittedName>
</protein>
<dbReference type="InterPro" id="IPR017923">
    <property type="entry name" value="TFIIS_N"/>
</dbReference>
<comment type="caution">
    <text evidence="4">The sequence shown here is derived from an EMBL/GenBank/DDBJ whole genome shotgun (WGS) entry which is preliminary data.</text>
</comment>
<keyword evidence="1" id="KW-0539">Nucleus</keyword>
<name>A0A9P1C2D7_9DINO</name>
<gene>
    <name evidence="4" type="ORF">C1SCF055_LOCUS11138</name>
</gene>
<dbReference type="Gene3D" id="1.20.930.10">
    <property type="entry name" value="Conserved domain common to transcription factors TFIIS, elongin A, CRSP70"/>
    <property type="match status" value="1"/>
</dbReference>
<dbReference type="Proteomes" id="UP001152797">
    <property type="component" value="Unassembled WGS sequence"/>
</dbReference>
<keyword evidence="6" id="KW-1185">Reference proteome</keyword>
<dbReference type="OrthoDB" id="447611at2759"/>
<reference evidence="5 6" key="2">
    <citation type="submission" date="2024-05" db="EMBL/GenBank/DDBJ databases">
        <authorList>
            <person name="Chen Y."/>
            <person name="Shah S."/>
            <person name="Dougan E. K."/>
            <person name="Thang M."/>
            <person name="Chan C."/>
        </authorList>
    </citation>
    <scope>NUCLEOTIDE SEQUENCE [LARGE SCALE GENOMIC DNA]</scope>
</reference>
<dbReference type="EMBL" id="CAMXCT010000811">
    <property type="protein sequence ID" value="CAI3983533.1"/>
    <property type="molecule type" value="Genomic_DNA"/>
</dbReference>
<reference evidence="4" key="1">
    <citation type="submission" date="2022-10" db="EMBL/GenBank/DDBJ databases">
        <authorList>
            <person name="Chen Y."/>
            <person name="Dougan E. K."/>
            <person name="Chan C."/>
            <person name="Rhodes N."/>
            <person name="Thang M."/>
        </authorList>
    </citation>
    <scope>NUCLEOTIDE SEQUENCE</scope>
</reference>
<evidence type="ECO:0000313" key="6">
    <source>
        <dbReference type="Proteomes" id="UP001152797"/>
    </source>
</evidence>
<organism evidence="4">
    <name type="scientific">Cladocopium goreaui</name>
    <dbReference type="NCBI Taxonomy" id="2562237"/>
    <lineage>
        <taxon>Eukaryota</taxon>
        <taxon>Sar</taxon>
        <taxon>Alveolata</taxon>
        <taxon>Dinophyceae</taxon>
        <taxon>Suessiales</taxon>
        <taxon>Symbiodiniaceae</taxon>
        <taxon>Cladocopium</taxon>
    </lineage>
</organism>
<dbReference type="PROSITE" id="PS51319">
    <property type="entry name" value="TFIIS_N"/>
    <property type="match status" value="1"/>
</dbReference>
<feature type="compositionally biased region" description="Low complexity" evidence="2">
    <location>
        <begin position="127"/>
        <end position="146"/>
    </location>
</feature>
<dbReference type="AlphaFoldDB" id="A0A9P1C2D7"/>
<evidence type="ECO:0000259" key="3">
    <source>
        <dbReference type="PROSITE" id="PS51319"/>
    </source>
</evidence>
<evidence type="ECO:0000313" key="5">
    <source>
        <dbReference type="EMBL" id="CAL4770845.1"/>
    </source>
</evidence>
<evidence type="ECO:0000256" key="1">
    <source>
        <dbReference type="PROSITE-ProRule" id="PRU00649"/>
    </source>
</evidence>
<dbReference type="EMBL" id="CAMXCT030000811">
    <property type="protein sequence ID" value="CAL4770845.1"/>
    <property type="molecule type" value="Genomic_DNA"/>
</dbReference>
<comment type="subcellular location">
    <subcellularLocation>
        <location evidence="1">Nucleus</location>
    </subcellularLocation>
</comment>
<dbReference type="Pfam" id="PF08711">
    <property type="entry name" value="Med26"/>
    <property type="match status" value="1"/>
</dbReference>
<dbReference type="InterPro" id="IPR035441">
    <property type="entry name" value="TFIIS/LEDGF_dom_sf"/>
</dbReference>
<accession>A0A9P1C2D7</accession>
<evidence type="ECO:0000313" key="4">
    <source>
        <dbReference type="EMBL" id="CAI3983533.1"/>
    </source>
</evidence>
<dbReference type="GO" id="GO:0005634">
    <property type="term" value="C:nucleus"/>
    <property type="evidence" value="ECO:0007669"/>
    <property type="project" value="UniProtKB-SubCell"/>
</dbReference>